<gene>
    <name evidence="2" type="ORF">SAMEA3545359_01398</name>
</gene>
<name>A0A1C6IDA3_9FIRM</name>
<dbReference type="EC" id="5.3.1.-" evidence="2"/>
<dbReference type="EMBL" id="FMHG01000001">
    <property type="protein sequence ID" value="SCJ68036.1"/>
    <property type="molecule type" value="Genomic_DNA"/>
</dbReference>
<dbReference type="Gene3D" id="3.20.20.150">
    <property type="entry name" value="Divalent-metal-dependent TIM barrel enzymes"/>
    <property type="match status" value="1"/>
</dbReference>
<dbReference type="InterPro" id="IPR036237">
    <property type="entry name" value="Xyl_isomerase-like_sf"/>
</dbReference>
<protein>
    <submittedName>
        <fullName evidence="2">D-tagatose 3-epimerase</fullName>
        <ecNumber evidence="2">5.3.1.-</ecNumber>
    </submittedName>
</protein>
<dbReference type="Pfam" id="PF01261">
    <property type="entry name" value="AP_endonuc_2"/>
    <property type="match status" value="1"/>
</dbReference>
<dbReference type="GO" id="GO:0016853">
    <property type="term" value="F:isomerase activity"/>
    <property type="evidence" value="ECO:0007669"/>
    <property type="project" value="UniProtKB-KW"/>
</dbReference>
<dbReference type="PANTHER" id="PTHR12110">
    <property type="entry name" value="HYDROXYPYRUVATE ISOMERASE"/>
    <property type="match status" value="1"/>
</dbReference>
<evidence type="ECO:0000259" key="1">
    <source>
        <dbReference type="Pfam" id="PF01261"/>
    </source>
</evidence>
<dbReference type="PANTHER" id="PTHR12110:SF41">
    <property type="entry name" value="INOSOSE DEHYDRATASE"/>
    <property type="match status" value="1"/>
</dbReference>
<dbReference type="InterPro" id="IPR013022">
    <property type="entry name" value="Xyl_isomerase-like_TIM-brl"/>
</dbReference>
<proteinExistence type="predicted"/>
<dbReference type="SUPFAM" id="SSF51658">
    <property type="entry name" value="Xylose isomerase-like"/>
    <property type="match status" value="1"/>
</dbReference>
<sequence>MKYGIYYAFWEKQWGGEFRPYVKKVRDLGFDILEISCATLPQTPDSEMVELGQLAKEAGITLTAGYGPAPCYDLSSPDPSVVQNGLHFYRQVFAKMALADIHFVGGGLYSHWPVDFSKPIDKQADWHRSVNGVRQLADMAAGFDITLGMEVLNRFEGYLLTCAAEGVAYVKEVDRPNVKVMLDTFHMNIEEDSFTEAILTAGDALGHFHIGECNRKLPGQGRIPWEEIGSALRQIGYDGNVVMEPFILSGGQVGQDIKIWRDISAGKSPAQIDRETAESVAYVRRIFEGR</sequence>
<evidence type="ECO:0000313" key="2">
    <source>
        <dbReference type="EMBL" id="SCJ68036.1"/>
    </source>
</evidence>
<dbReference type="InterPro" id="IPR050312">
    <property type="entry name" value="IolE/XylAMocC-like"/>
</dbReference>
<keyword evidence="2" id="KW-0413">Isomerase</keyword>
<organism evidence="2">
    <name type="scientific">uncultured Anaerotruncus sp</name>
    <dbReference type="NCBI Taxonomy" id="905011"/>
    <lineage>
        <taxon>Bacteria</taxon>
        <taxon>Bacillati</taxon>
        <taxon>Bacillota</taxon>
        <taxon>Clostridia</taxon>
        <taxon>Eubacteriales</taxon>
        <taxon>Oscillospiraceae</taxon>
        <taxon>Anaerotruncus</taxon>
        <taxon>environmental samples</taxon>
    </lineage>
</organism>
<reference evidence="2" key="1">
    <citation type="submission" date="2015-09" db="EMBL/GenBank/DDBJ databases">
        <authorList>
            <consortium name="Pathogen Informatics"/>
        </authorList>
    </citation>
    <scope>NUCLEOTIDE SEQUENCE</scope>
    <source>
        <strain evidence="2">2789STDY5834896</strain>
    </source>
</reference>
<feature type="domain" description="Xylose isomerase-like TIM barrel" evidence="1">
    <location>
        <begin position="22"/>
        <end position="257"/>
    </location>
</feature>
<accession>A0A1C6IDA3</accession>
<dbReference type="AlphaFoldDB" id="A0A1C6IDA3"/>